<gene>
    <name evidence="1" type="ORF">METZ01_LOCUS399496</name>
</gene>
<organism evidence="1">
    <name type="scientific">marine metagenome</name>
    <dbReference type="NCBI Taxonomy" id="408172"/>
    <lineage>
        <taxon>unclassified sequences</taxon>
        <taxon>metagenomes</taxon>
        <taxon>ecological metagenomes</taxon>
    </lineage>
</organism>
<reference evidence="1" key="1">
    <citation type="submission" date="2018-05" db="EMBL/GenBank/DDBJ databases">
        <authorList>
            <person name="Lanie J.A."/>
            <person name="Ng W.-L."/>
            <person name="Kazmierczak K.M."/>
            <person name="Andrzejewski T.M."/>
            <person name="Davidsen T.M."/>
            <person name="Wayne K.J."/>
            <person name="Tettelin H."/>
            <person name="Glass J.I."/>
            <person name="Rusch D."/>
            <person name="Podicherti R."/>
            <person name="Tsui H.-C.T."/>
            <person name="Winkler M.E."/>
        </authorList>
    </citation>
    <scope>NUCLEOTIDE SEQUENCE</scope>
</reference>
<evidence type="ECO:0000313" key="1">
    <source>
        <dbReference type="EMBL" id="SVD46642.1"/>
    </source>
</evidence>
<feature type="non-terminal residue" evidence="1">
    <location>
        <position position="53"/>
    </location>
</feature>
<sequence length="53" mass="6384">MQTVRDYIHYNELQKPKEDFVICPHSNIKISNENLRKNLDKIHLFLTSKKNQT</sequence>
<name>A0A382VJE6_9ZZZZ</name>
<protein>
    <submittedName>
        <fullName evidence="1">Uncharacterized protein</fullName>
    </submittedName>
</protein>
<dbReference type="EMBL" id="UINC01152449">
    <property type="protein sequence ID" value="SVD46642.1"/>
    <property type="molecule type" value="Genomic_DNA"/>
</dbReference>
<accession>A0A382VJE6</accession>
<dbReference type="AlphaFoldDB" id="A0A382VJE6"/>
<proteinExistence type="predicted"/>